<organism evidence="1">
    <name type="scientific">uncultured Frankineae bacterium</name>
    <dbReference type="NCBI Taxonomy" id="437475"/>
    <lineage>
        <taxon>Bacteria</taxon>
        <taxon>Bacillati</taxon>
        <taxon>Actinomycetota</taxon>
        <taxon>Actinomycetes</taxon>
        <taxon>Frankiales</taxon>
        <taxon>environmental samples</taxon>
    </lineage>
</organism>
<protein>
    <submittedName>
        <fullName evidence="1">Uncharacterized protein</fullName>
    </submittedName>
</protein>
<evidence type="ECO:0000313" key="1">
    <source>
        <dbReference type="EMBL" id="CAA9340630.1"/>
    </source>
</evidence>
<accession>A0A6J4LSR6</accession>
<reference evidence="1" key="1">
    <citation type="submission" date="2020-02" db="EMBL/GenBank/DDBJ databases">
        <authorList>
            <person name="Meier V. D."/>
        </authorList>
    </citation>
    <scope>NUCLEOTIDE SEQUENCE</scope>
    <source>
        <strain evidence="1">AVDCRST_MAG16</strain>
    </source>
</reference>
<dbReference type="EMBL" id="CADCUE010000158">
    <property type="protein sequence ID" value="CAA9340630.1"/>
    <property type="molecule type" value="Genomic_DNA"/>
</dbReference>
<name>A0A6J4LSR6_9ACTN</name>
<sequence length="109" mass="11865">MRDDVDEHIAATTGGADVVLRTFAVRARFRRPAPSAAQAQVGVREELAPVAGLYDDLVVEPQEPDGRWAVDVRFVVTSLDGELAVRGVSDSLREVGLVPDETWLAERLP</sequence>
<dbReference type="AlphaFoldDB" id="A0A6J4LSR6"/>
<gene>
    <name evidence="1" type="ORF">AVDCRST_MAG16-1801</name>
</gene>
<proteinExistence type="predicted"/>